<name>A0ABP0QGB1_9DINO</name>
<keyword evidence="9" id="KW-1185">Reference proteome</keyword>
<organism evidence="8 9">
    <name type="scientific">Durusdinium trenchii</name>
    <dbReference type="NCBI Taxonomy" id="1381693"/>
    <lineage>
        <taxon>Eukaryota</taxon>
        <taxon>Sar</taxon>
        <taxon>Alveolata</taxon>
        <taxon>Dinophyceae</taxon>
        <taxon>Suessiales</taxon>
        <taxon>Symbiodiniaceae</taxon>
        <taxon>Durusdinium</taxon>
    </lineage>
</organism>
<evidence type="ECO:0000256" key="1">
    <source>
        <dbReference type="ARBA" id="ARBA00004141"/>
    </source>
</evidence>
<evidence type="ECO:0000256" key="6">
    <source>
        <dbReference type="SAM" id="Phobius"/>
    </source>
</evidence>
<dbReference type="Pfam" id="PF00520">
    <property type="entry name" value="Ion_trans"/>
    <property type="match status" value="1"/>
</dbReference>
<feature type="transmembrane region" description="Helical" evidence="6">
    <location>
        <begin position="456"/>
        <end position="480"/>
    </location>
</feature>
<dbReference type="InterPro" id="IPR005821">
    <property type="entry name" value="Ion_trans_dom"/>
</dbReference>
<comment type="subcellular location">
    <subcellularLocation>
        <location evidence="1">Membrane</location>
        <topology evidence="1">Multi-pass membrane protein</topology>
    </subcellularLocation>
</comment>
<dbReference type="Proteomes" id="UP001642484">
    <property type="component" value="Unassembled WGS sequence"/>
</dbReference>
<dbReference type="PROSITE" id="PS50222">
    <property type="entry name" value="EF_HAND_2"/>
    <property type="match status" value="2"/>
</dbReference>
<evidence type="ECO:0000256" key="4">
    <source>
        <dbReference type="ARBA" id="ARBA00022989"/>
    </source>
</evidence>
<evidence type="ECO:0000313" key="9">
    <source>
        <dbReference type="Proteomes" id="UP001642484"/>
    </source>
</evidence>
<feature type="transmembrane region" description="Helical" evidence="6">
    <location>
        <begin position="501"/>
        <end position="532"/>
    </location>
</feature>
<dbReference type="SUPFAM" id="SSF81324">
    <property type="entry name" value="Voltage-gated potassium channels"/>
    <property type="match status" value="1"/>
</dbReference>
<feature type="domain" description="EF-hand" evidence="7">
    <location>
        <begin position="644"/>
        <end position="679"/>
    </location>
</feature>
<dbReference type="PANTHER" id="PTHR10037">
    <property type="entry name" value="VOLTAGE-GATED CATION CHANNEL CALCIUM AND SODIUM"/>
    <property type="match status" value="1"/>
</dbReference>
<dbReference type="Gene3D" id="1.10.287.70">
    <property type="match status" value="1"/>
</dbReference>
<dbReference type="InterPro" id="IPR018247">
    <property type="entry name" value="EF_Hand_1_Ca_BS"/>
</dbReference>
<dbReference type="SMART" id="SM00054">
    <property type="entry name" value="EFh"/>
    <property type="match status" value="2"/>
</dbReference>
<feature type="transmembrane region" description="Helical" evidence="6">
    <location>
        <begin position="599"/>
        <end position="620"/>
    </location>
</feature>
<evidence type="ECO:0000259" key="7">
    <source>
        <dbReference type="PROSITE" id="PS50222"/>
    </source>
</evidence>
<keyword evidence="2 6" id="KW-0812">Transmembrane</keyword>
<protein>
    <recommendedName>
        <fullName evidence="7">EF-hand domain-containing protein</fullName>
    </recommendedName>
</protein>
<keyword evidence="3" id="KW-0106">Calcium</keyword>
<reference evidence="8 9" key="1">
    <citation type="submission" date="2024-02" db="EMBL/GenBank/DDBJ databases">
        <authorList>
            <person name="Chen Y."/>
            <person name="Shah S."/>
            <person name="Dougan E. K."/>
            <person name="Thang M."/>
            <person name="Chan C."/>
        </authorList>
    </citation>
    <scope>NUCLEOTIDE SEQUENCE [LARGE SCALE GENOMIC DNA]</scope>
</reference>
<dbReference type="InterPro" id="IPR011992">
    <property type="entry name" value="EF-hand-dom_pair"/>
</dbReference>
<keyword evidence="5 6" id="KW-0472">Membrane</keyword>
<gene>
    <name evidence="8" type="ORF">CCMP2556_LOCUS42103</name>
</gene>
<dbReference type="SUPFAM" id="SSF47473">
    <property type="entry name" value="EF-hand"/>
    <property type="match status" value="1"/>
</dbReference>
<dbReference type="Gene3D" id="1.20.120.350">
    <property type="entry name" value="Voltage-gated potassium channels. Chain C"/>
    <property type="match status" value="1"/>
</dbReference>
<evidence type="ECO:0000256" key="2">
    <source>
        <dbReference type="ARBA" id="ARBA00022692"/>
    </source>
</evidence>
<dbReference type="PROSITE" id="PS00018">
    <property type="entry name" value="EF_HAND_1"/>
    <property type="match status" value="2"/>
</dbReference>
<dbReference type="InterPro" id="IPR027359">
    <property type="entry name" value="Volt_channel_dom_sf"/>
</dbReference>
<proteinExistence type="predicted"/>
<dbReference type="InterPro" id="IPR043203">
    <property type="entry name" value="VGCC_Ca_Na"/>
</dbReference>
<feature type="domain" description="EF-hand" evidence="7">
    <location>
        <begin position="688"/>
        <end position="723"/>
    </location>
</feature>
<dbReference type="InterPro" id="IPR002048">
    <property type="entry name" value="EF_hand_dom"/>
</dbReference>
<dbReference type="Gene3D" id="1.10.238.10">
    <property type="entry name" value="EF-hand"/>
    <property type="match status" value="1"/>
</dbReference>
<dbReference type="PROSITE" id="PS51257">
    <property type="entry name" value="PROKAR_LIPOPROTEIN"/>
    <property type="match status" value="1"/>
</dbReference>
<dbReference type="SUPFAM" id="SSF101898">
    <property type="entry name" value="NHL repeat"/>
    <property type="match status" value="1"/>
</dbReference>
<keyword evidence="4 6" id="KW-1133">Transmembrane helix</keyword>
<evidence type="ECO:0000256" key="3">
    <source>
        <dbReference type="ARBA" id="ARBA00022837"/>
    </source>
</evidence>
<evidence type="ECO:0000256" key="5">
    <source>
        <dbReference type="ARBA" id="ARBA00023136"/>
    </source>
</evidence>
<dbReference type="EMBL" id="CAXAMN010024472">
    <property type="protein sequence ID" value="CAK9087004.1"/>
    <property type="molecule type" value="Genomic_DNA"/>
</dbReference>
<sequence>MSRLLARASPTPSPLHLVFWNQTPSVMGCGASAAAEQSKAEAPKETKPATVNVDPEKFKLAIEEAPAEMKPQSGAWLSEKLYVFITGDNEIKEHPIKELDVATGSITERGMFKVPLEGYMWPYMSSSVDGSMYCVGCGPLLTVYKADHTELVSMKLEPEDCHATTMVFSPDGTKLAVEGSRQKLFIYSLPDGKQVMKDEGEKTNDYGMLPLWWDNDTVLAFHQWIAYAFKASTGEKLCRFELPKGTFLPKAELSEHFEEEWEREQKDCREKLALLGSSLLEAPGMRLATVAWPFHRYFWGQSALEYVRRSNTTASVAMAVQRHEGNEHLVRTLQTLENESSMRYRHYETKPWLDEDGHVIWPWLRVCTAKVVMNQAFETFMGLIIFANVLLIVFETNQDARCYPDYSNNMLQCPHASSHIVWAWGCNVALQVAYSLECVARLYVERSLFLQNRWNLIDLFIVLIGWAGMALTEMVNLNVLRIFRVIRLLRAGRLLISVPELYILLSGLTTSFKAIFFGSILLISVVFVWAIVTVEIIHPVNVEIPYMDSNYTSPCPQCASGFATVYRASLTLFSQIVAGDAWGQISPPLAHAAPWTAPILFGIMMTISLGVMNLILAVIVEKAAEARQTDLDKKLMQKDQVRERNMVELALMCDRMDKDGSGALSLEEMMDGYANDKKFYSVMQGAGVEKDDLQTMFNVLDTNDSGEVDYVEFCNQLGKCQKTDPLMVASMTRYSVMELKKIIRSEVIEALKEQKQMMQDQLELFRQIPSCQEATEQLHHKWSRRKPLKRQNHEGELTALGEYDRKIQAELEQLLVWARQLRLEAPSNLSLVSPSNVSLSPSISQVSASAASGSGGLRMDPKQQWFEIGRRFKELSDHFEEHLEREKAMHQQCHDILSTLSSILQEHRVLVSEEM</sequence>
<evidence type="ECO:0000313" key="8">
    <source>
        <dbReference type="EMBL" id="CAK9087004.1"/>
    </source>
</evidence>
<dbReference type="CDD" id="cd00051">
    <property type="entry name" value="EFh"/>
    <property type="match status" value="1"/>
</dbReference>
<comment type="caution">
    <text evidence="8">The sequence shown here is derived from an EMBL/GenBank/DDBJ whole genome shotgun (WGS) entry which is preliminary data.</text>
</comment>
<dbReference type="PANTHER" id="PTHR10037:SF62">
    <property type="entry name" value="SODIUM CHANNEL PROTEIN 60E"/>
    <property type="match status" value="1"/>
</dbReference>
<accession>A0ABP0QGB1</accession>